<dbReference type="Proteomes" id="UP000807025">
    <property type="component" value="Unassembled WGS sequence"/>
</dbReference>
<sequence length="97" mass="10697">MALRSKNEMVRAEILGVISYAVDQCARSASLQAMRILLAGSDEEATFPNNVIFAEAERVYVRTLATILESFYFPMDQAAPQEAPEASPEDAGRPLFK</sequence>
<gene>
    <name evidence="1" type="ORF">BDN71DRAFT_1502980</name>
</gene>
<protein>
    <submittedName>
        <fullName evidence="1">Uncharacterized protein</fullName>
    </submittedName>
</protein>
<evidence type="ECO:0000313" key="2">
    <source>
        <dbReference type="Proteomes" id="UP000807025"/>
    </source>
</evidence>
<evidence type="ECO:0000313" key="1">
    <source>
        <dbReference type="EMBL" id="KAF9499645.1"/>
    </source>
</evidence>
<dbReference type="EMBL" id="MU154531">
    <property type="protein sequence ID" value="KAF9499645.1"/>
    <property type="molecule type" value="Genomic_DNA"/>
</dbReference>
<name>A0A9P6DJQ0_PLEER</name>
<dbReference type="AlphaFoldDB" id="A0A9P6DJQ0"/>
<dbReference type="OrthoDB" id="360653at2759"/>
<accession>A0A9P6DJQ0</accession>
<organism evidence="1 2">
    <name type="scientific">Pleurotus eryngii</name>
    <name type="common">Boletus of the steppes</name>
    <dbReference type="NCBI Taxonomy" id="5323"/>
    <lineage>
        <taxon>Eukaryota</taxon>
        <taxon>Fungi</taxon>
        <taxon>Dikarya</taxon>
        <taxon>Basidiomycota</taxon>
        <taxon>Agaricomycotina</taxon>
        <taxon>Agaricomycetes</taxon>
        <taxon>Agaricomycetidae</taxon>
        <taxon>Agaricales</taxon>
        <taxon>Pleurotineae</taxon>
        <taxon>Pleurotaceae</taxon>
        <taxon>Pleurotus</taxon>
    </lineage>
</organism>
<comment type="caution">
    <text evidence="1">The sequence shown here is derived from an EMBL/GenBank/DDBJ whole genome shotgun (WGS) entry which is preliminary data.</text>
</comment>
<reference evidence="1" key="1">
    <citation type="submission" date="2020-11" db="EMBL/GenBank/DDBJ databases">
        <authorList>
            <consortium name="DOE Joint Genome Institute"/>
            <person name="Ahrendt S."/>
            <person name="Riley R."/>
            <person name="Andreopoulos W."/>
            <person name="Labutti K."/>
            <person name="Pangilinan J."/>
            <person name="Ruiz-Duenas F.J."/>
            <person name="Barrasa J.M."/>
            <person name="Sanchez-Garcia M."/>
            <person name="Camarero S."/>
            <person name="Miyauchi S."/>
            <person name="Serrano A."/>
            <person name="Linde D."/>
            <person name="Babiker R."/>
            <person name="Drula E."/>
            <person name="Ayuso-Fernandez I."/>
            <person name="Pacheco R."/>
            <person name="Padilla G."/>
            <person name="Ferreira P."/>
            <person name="Barriuso J."/>
            <person name="Kellner H."/>
            <person name="Castanera R."/>
            <person name="Alfaro M."/>
            <person name="Ramirez L."/>
            <person name="Pisabarro A.G."/>
            <person name="Kuo A."/>
            <person name="Tritt A."/>
            <person name="Lipzen A."/>
            <person name="He G."/>
            <person name="Yan M."/>
            <person name="Ng V."/>
            <person name="Cullen D."/>
            <person name="Martin F."/>
            <person name="Rosso M.-N."/>
            <person name="Henrissat B."/>
            <person name="Hibbett D."/>
            <person name="Martinez A.T."/>
            <person name="Grigoriev I.V."/>
        </authorList>
    </citation>
    <scope>NUCLEOTIDE SEQUENCE</scope>
    <source>
        <strain evidence="1">ATCC 90797</strain>
    </source>
</reference>
<proteinExistence type="predicted"/>
<keyword evidence="2" id="KW-1185">Reference proteome</keyword>